<evidence type="ECO:0000256" key="3">
    <source>
        <dbReference type="ARBA" id="ARBA00022606"/>
    </source>
</evidence>
<name>A0A341BU51_NEOAA</name>
<evidence type="ECO:0000256" key="8">
    <source>
        <dbReference type="ARBA" id="ARBA00063115"/>
    </source>
</evidence>
<evidence type="ECO:0000256" key="9">
    <source>
        <dbReference type="ARBA" id="ARBA00070362"/>
    </source>
</evidence>
<keyword evidence="3" id="KW-0716">Sensory transduction</keyword>
<accession>A0A341BU51</accession>
<gene>
    <name evidence="12" type="primary">OMP</name>
</gene>
<dbReference type="GO" id="GO:0030424">
    <property type="term" value="C:axon"/>
    <property type="evidence" value="ECO:0007669"/>
    <property type="project" value="TreeGrafter"/>
</dbReference>
<comment type="function">
    <text evidence="6">May act as a modulator of the olfactory signal-transduction cascade.</text>
</comment>
<keyword evidence="11" id="KW-1185">Reference proteome</keyword>
<dbReference type="KEGG" id="nasi:112402593"/>
<evidence type="ECO:0000313" key="11">
    <source>
        <dbReference type="Proteomes" id="UP000252040"/>
    </source>
</evidence>
<proteinExistence type="inferred from homology"/>
<evidence type="ECO:0000256" key="7">
    <source>
        <dbReference type="ARBA" id="ARBA00061039"/>
    </source>
</evidence>
<comment type="subunit">
    <text evidence="8">Interacts with BEX1 and BEX2.</text>
</comment>
<protein>
    <recommendedName>
        <fullName evidence="9">Olfactory marker protein</fullName>
    </recommendedName>
</protein>
<evidence type="ECO:0000256" key="2">
    <source>
        <dbReference type="ARBA" id="ARBA00022490"/>
    </source>
</evidence>
<dbReference type="GO" id="GO:0005634">
    <property type="term" value="C:nucleus"/>
    <property type="evidence" value="ECO:0007669"/>
    <property type="project" value="TreeGrafter"/>
</dbReference>
<comment type="similarity">
    <text evidence="7">Belongs to the olfactory marker protein family.</text>
</comment>
<feature type="region of interest" description="Disordered" evidence="10">
    <location>
        <begin position="14"/>
        <end position="34"/>
    </location>
</feature>
<dbReference type="FunFam" id="2.60.120.390:FF:000001">
    <property type="entry name" value="Olfactory marker protein"/>
    <property type="match status" value="1"/>
</dbReference>
<evidence type="ECO:0000256" key="4">
    <source>
        <dbReference type="ARBA" id="ARBA00022725"/>
    </source>
</evidence>
<dbReference type="InParanoid" id="A0A341BU51"/>
<sequence length="229" mass="25559">MWGRPPSCTLHFEDGVGLGRASGKEGRYEEGGERGDGAPLWWPLALAVRPQSTRLLGGGGGNSKGAMAEDEPKPTQLDMPLVLDEDLTKQMRLRAESLQQRGGMRQDGEKLLQPAKSMYRIDFTQQPRLQFEPWDVVLDKPGKVTITGTSQIWTPDLTNLMTRQLLDPAAIFWRKEDSEAMDWNEADALEFGERLSELAKIHKVMYFLITSSEGVEPANLKASVVFSQL</sequence>
<dbReference type="CTD" id="4975"/>
<organism evidence="11 12">
    <name type="scientific">Neophocaena asiaeorientalis asiaeorientalis</name>
    <name type="common">Yangtze finless porpoise</name>
    <name type="synonym">Neophocaena phocaenoides subsp. asiaeorientalis</name>
    <dbReference type="NCBI Taxonomy" id="1706337"/>
    <lineage>
        <taxon>Eukaryota</taxon>
        <taxon>Metazoa</taxon>
        <taxon>Chordata</taxon>
        <taxon>Craniata</taxon>
        <taxon>Vertebrata</taxon>
        <taxon>Euteleostomi</taxon>
        <taxon>Mammalia</taxon>
        <taxon>Eutheria</taxon>
        <taxon>Laurasiatheria</taxon>
        <taxon>Artiodactyla</taxon>
        <taxon>Whippomorpha</taxon>
        <taxon>Cetacea</taxon>
        <taxon>Odontoceti</taxon>
        <taxon>Phocoenidae</taxon>
        <taxon>Neophocaena</taxon>
    </lineage>
</organism>
<evidence type="ECO:0000256" key="6">
    <source>
        <dbReference type="ARBA" id="ARBA00057623"/>
    </source>
</evidence>
<dbReference type="Gene3D" id="2.60.120.390">
    <property type="entry name" value="Olfactory marker"/>
    <property type="match status" value="1"/>
</dbReference>
<dbReference type="Proteomes" id="UP000252040">
    <property type="component" value="Unplaced"/>
</dbReference>
<keyword evidence="4" id="KW-0552">Olfaction</keyword>
<dbReference type="GO" id="GO:0043025">
    <property type="term" value="C:neuronal cell body"/>
    <property type="evidence" value="ECO:0007669"/>
    <property type="project" value="TreeGrafter"/>
</dbReference>
<dbReference type="GeneID" id="112402593"/>
<keyword evidence="2" id="KW-0963">Cytoplasm</keyword>
<dbReference type="STRING" id="1706337.A0A341BU51"/>
<evidence type="ECO:0000256" key="5">
    <source>
        <dbReference type="ARBA" id="ARBA00022990"/>
    </source>
</evidence>
<dbReference type="GO" id="GO:0005829">
    <property type="term" value="C:cytosol"/>
    <property type="evidence" value="ECO:0007669"/>
    <property type="project" value="TreeGrafter"/>
</dbReference>
<dbReference type="GO" id="GO:0007165">
    <property type="term" value="P:signal transduction"/>
    <property type="evidence" value="ECO:0007669"/>
    <property type="project" value="InterPro"/>
</dbReference>
<comment type="subcellular location">
    <subcellularLocation>
        <location evidence="1">Cytoplasm</location>
    </subcellularLocation>
</comment>
<keyword evidence="5" id="KW-0007">Acetylation</keyword>
<dbReference type="SUPFAM" id="SSF63697">
    <property type="entry name" value="Olfactory marker protein"/>
    <property type="match status" value="1"/>
</dbReference>
<feature type="compositionally biased region" description="Basic and acidic residues" evidence="10">
    <location>
        <begin position="22"/>
        <end position="34"/>
    </location>
</feature>
<dbReference type="GO" id="GO:0007608">
    <property type="term" value="P:sensory perception of smell"/>
    <property type="evidence" value="ECO:0007669"/>
    <property type="project" value="UniProtKB-KW"/>
</dbReference>
<evidence type="ECO:0000256" key="10">
    <source>
        <dbReference type="SAM" id="MobiDB-lite"/>
    </source>
</evidence>
<dbReference type="InterPro" id="IPR009103">
    <property type="entry name" value="Olfactory_marker"/>
</dbReference>
<evidence type="ECO:0000256" key="1">
    <source>
        <dbReference type="ARBA" id="ARBA00004496"/>
    </source>
</evidence>
<dbReference type="PANTHER" id="PTHR15357:SF0">
    <property type="entry name" value="OLFACTORY MARKER PROTEIN"/>
    <property type="match status" value="1"/>
</dbReference>
<dbReference type="PANTHER" id="PTHR15357">
    <property type="entry name" value="OLFACTORY MARKER PROTEIN"/>
    <property type="match status" value="1"/>
</dbReference>
<evidence type="ECO:0000313" key="12">
    <source>
        <dbReference type="RefSeq" id="XP_024605378.1"/>
    </source>
</evidence>
<dbReference type="AlphaFoldDB" id="A0A341BU51"/>
<reference evidence="12" key="1">
    <citation type="submission" date="2025-08" db="UniProtKB">
        <authorList>
            <consortium name="RefSeq"/>
        </authorList>
    </citation>
    <scope>IDENTIFICATION</scope>
    <source>
        <tissue evidence="12">Meat</tissue>
    </source>
</reference>
<dbReference type="Pfam" id="PF06554">
    <property type="entry name" value="Olfactory_mark"/>
    <property type="match status" value="1"/>
</dbReference>
<dbReference type="RefSeq" id="XP_024605378.1">
    <property type="nucleotide sequence ID" value="XM_024749610.1"/>
</dbReference>
<dbReference type="InterPro" id="IPR036727">
    <property type="entry name" value="Olfactory_marker_sf"/>
</dbReference>